<dbReference type="OrthoDB" id="6263777at2759"/>
<feature type="compositionally biased region" description="Low complexity" evidence="1">
    <location>
        <begin position="698"/>
        <end position="710"/>
    </location>
</feature>
<feature type="compositionally biased region" description="Basic and acidic residues" evidence="1">
    <location>
        <begin position="1260"/>
        <end position="1271"/>
    </location>
</feature>
<dbReference type="KEGG" id="ovi:T265_09343"/>
<dbReference type="RefSeq" id="XP_009173647.1">
    <property type="nucleotide sequence ID" value="XM_009175383.1"/>
</dbReference>
<feature type="compositionally biased region" description="Low complexity" evidence="1">
    <location>
        <begin position="809"/>
        <end position="822"/>
    </location>
</feature>
<accession>A0A075A5C1</accession>
<gene>
    <name evidence="2" type="ORF">T265_09343</name>
</gene>
<feature type="compositionally biased region" description="Basic and acidic residues" evidence="1">
    <location>
        <begin position="405"/>
        <end position="416"/>
    </location>
</feature>
<proteinExistence type="predicted"/>
<evidence type="ECO:0000313" key="2">
    <source>
        <dbReference type="EMBL" id="KER22609.1"/>
    </source>
</evidence>
<dbReference type="Proteomes" id="UP000054324">
    <property type="component" value="Unassembled WGS sequence"/>
</dbReference>
<evidence type="ECO:0000313" key="3">
    <source>
        <dbReference type="Proteomes" id="UP000054324"/>
    </source>
</evidence>
<feature type="compositionally biased region" description="Basic and acidic residues" evidence="1">
    <location>
        <begin position="787"/>
        <end position="798"/>
    </location>
</feature>
<feature type="region of interest" description="Disordered" evidence="1">
    <location>
        <begin position="1048"/>
        <end position="1073"/>
    </location>
</feature>
<keyword evidence="3" id="KW-1185">Reference proteome</keyword>
<sequence>MFNRGRSTFVGGLRDMSAEAVVCSTFGIQPGIVKQTKEKFASDTESSSYNVFNKVARSSRGSSANASLKSEYDFALRGDSGGKYNQSGSVFRRPPLFGRESGIAKGYFSEGSIHNIREINGVAPRLSNTPRTGDLAAHTRGISERKEHNFRGSLLSTQMISTDDSYGNAFNGHNDINLNNGCRVFGTVEDFGAERTDLESSIRFPPVAKSPTKRTLVSTGQDGSLSESPANGTFENLKSDKMARFRPNISNPLSEDLSNKNLFPTHIKQTPFSYIHSNDVANQRELIHQSYTAAPFQFADRPASDATKLTAFRSPRAMSTKMKRLYPISSGTLYAKSEFTSQRPSSEYNPVQIMQHNPAPVNLSPCSPWDKWSGQEKPVAVGAETSDSYSNNSLQSSIQVQTKPQFREQRRTEKCRPLSRHSGSLVSNVFENPTYAVSLSMHNDVLQNIGPPESKTVEDVARKSVNDSQEGSIGALQGHGARRCKSFVMHRSNTISLSKADSYSEGRREKSAHVLETSRFPQTCWWTYPYLSNRHYRYPPQKAVHSDGYNERISRSKADEPKDRVIQQETLEEMKEHLAECKKSHDTRDVVPDKAHLIKDENNSQPPKPLQAPSLRKHSTEKHAFGRGCQKKASLNGVHNENVSQLFAERNYQPSTTFDDQKIISSRAEQENVLQNHDTSVKTTLPMSKTHQGDMKTQSARQSSSLESQSRFFGPPPREWVPGGHSENPTGRPILRSNSQPQTGAFKKDSDLVESTTKRPSREAINGAIPKPPLLEMPDVLNSPKHQKGDLEHCDPSDVNRTMKRRTLSMPSSNRNSSSSISQRPEYTVLTQKLEEQFRTATSWIKPKVTTAPLSKSKPKDLDPEPSNGKPVVEKSENKAEAALTARPSYSWPQSGNAAGKTIQPMQKQLMMELAETLAKRTENVDTLQFSSSPPKTEFTETKQGNIPPHTSPEVAAVSSKVKPDDLFAFPKPFAPMNSTLKHMGATNETVGCRDAPPNVRPGVTTSESPVGMFNSAPFPITNLVPMQNDKQVGNTDQTVGFRDAASNFRPGVTTKEPSVGMFNPVPFPSTNPVPAHNDKIELESGHVETREPVPVFTPPSKAPSMPVFGQISDSDQLTNSKVQHGPINGDAKIPDPISKEQSKPTPRPRVLFPPDDKLTTTHDYEVDSRISSPTQLSNDYRGLVMSNDLRMYKSNIEDTSDTASNCSTTIEPLRRSRKQYPRPRMQFTDPSPDIPELRTASATLGPKPYRIPPHFQRHKTTELSEERSPSLERPNSAPATAHTAVKPNPLANLPKYPWKPYPLNP</sequence>
<feature type="compositionally biased region" description="Basic and acidic residues" evidence="1">
    <location>
        <begin position="746"/>
        <end position="762"/>
    </location>
</feature>
<feature type="compositionally biased region" description="Low complexity" evidence="1">
    <location>
        <begin position="386"/>
        <end position="397"/>
    </location>
</feature>
<feature type="region of interest" description="Disordered" evidence="1">
    <location>
        <begin position="1086"/>
        <end position="1161"/>
    </location>
</feature>
<name>A0A075A5C1_OPIVI</name>
<feature type="region of interest" description="Disordered" evidence="1">
    <location>
        <begin position="212"/>
        <end position="235"/>
    </location>
</feature>
<feature type="compositionally biased region" description="Polar residues" evidence="1">
    <location>
        <begin position="926"/>
        <end position="935"/>
    </location>
</feature>
<dbReference type="GeneID" id="20323516"/>
<organism evidence="2 3">
    <name type="scientific">Opisthorchis viverrini</name>
    <name type="common">Southeast Asian liver fluke</name>
    <dbReference type="NCBI Taxonomy" id="6198"/>
    <lineage>
        <taxon>Eukaryota</taxon>
        <taxon>Metazoa</taxon>
        <taxon>Spiralia</taxon>
        <taxon>Lophotrochozoa</taxon>
        <taxon>Platyhelminthes</taxon>
        <taxon>Trematoda</taxon>
        <taxon>Digenea</taxon>
        <taxon>Opisthorchiida</taxon>
        <taxon>Opisthorchiata</taxon>
        <taxon>Opisthorchiidae</taxon>
        <taxon>Opisthorchis</taxon>
    </lineage>
</organism>
<feature type="region of interest" description="Disordered" evidence="1">
    <location>
        <begin position="597"/>
        <end position="637"/>
    </location>
</feature>
<evidence type="ECO:0000256" key="1">
    <source>
        <dbReference type="SAM" id="MobiDB-lite"/>
    </source>
</evidence>
<feature type="compositionally biased region" description="Polar residues" evidence="1">
    <location>
        <begin position="672"/>
        <end position="690"/>
    </location>
</feature>
<protein>
    <submittedName>
        <fullName evidence="2">Uncharacterized protein</fullName>
    </submittedName>
</protein>
<reference evidence="2 3" key="1">
    <citation type="submission" date="2013-11" db="EMBL/GenBank/DDBJ databases">
        <title>Opisthorchis viverrini - life in the bile duct.</title>
        <authorList>
            <person name="Young N.D."/>
            <person name="Nagarajan N."/>
            <person name="Lin S.J."/>
            <person name="Korhonen P.K."/>
            <person name="Jex A.R."/>
            <person name="Hall R.S."/>
            <person name="Safavi-Hemami H."/>
            <person name="Kaewkong W."/>
            <person name="Bertrand D."/>
            <person name="Gao S."/>
            <person name="Seet Q."/>
            <person name="Wongkham S."/>
            <person name="Teh B.T."/>
            <person name="Wongkham C."/>
            <person name="Intapan P.M."/>
            <person name="Maleewong W."/>
            <person name="Yang X."/>
            <person name="Hu M."/>
            <person name="Wang Z."/>
            <person name="Hofmann A."/>
            <person name="Sternberg P.W."/>
            <person name="Tan P."/>
            <person name="Wang J."/>
            <person name="Gasser R.B."/>
        </authorList>
    </citation>
    <scope>NUCLEOTIDE SEQUENCE [LARGE SCALE GENOMIC DNA]</scope>
</reference>
<feature type="region of interest" description="Disordered" evidence="1">
    <location>
        <begin position="1200"/>
        <end position="1306"/>
    </location>
</feature>
<feature type="compositionally biased region" description="Polar residues" evidence="1">
    <location>
        <begin position="213"/>
        <end position="235"/>
    </location>
</feature>
<feature type="region of interest" description="Disordered" evidence="1">
    <location>
        <begin position="852"/>
        <end position="901"/>
    </location>
</feature>
<dbReference type="CTD" id="20323516"/>
<feature type="region of interest" description="Disordered" evidence="1">
    <location>
        <begin position="385"/>
        <end position="420"/>
    </location>
</feature>
<feature type="compositionally biased region" description="Polar residues" evidence="1">
    <location>
        <begin position="1112"/>
        <end position="1123"/>
    </location>
</feature>
<feature type="region of interest" description="Disordered" evidence="1">
    <location>
        <begin position="926"/>
        <end position="950"/>
    </location>
</feature>
<feature type="region of interest" description="Disordered" evidence="1">
    <location>
        <begin position="671"/>
        <end position="826"/>
    </location>
</feature>
<feature type="compositionally biased region" description="Polar residues" evidence="1">
    <location>
        <begin position="1202"/>
        <end position="1211"/>
    </location>
</feature>
<dbReference type="EMBL" id="KL596889">
    <property type="protein sequence ID" value="KER22609.1"/>
    <property type="molecule type" value="Genomic_DNA"/>
</dbReference>